<feature type="domain" description="DEP" evidence="2">
    <location>
        <begin position="139"/>
        <end position="225"/>
    </location>
</feature>
<dbReference type="SMART" id="SM00049">
    <property type="entry name" value="DEP"/>
    <property type="match status" value="1"/>
</dbReference>
<dbReference type="AlphaFoldDB" id="A0A7I8W246"/>
<dbReference type="Proteomes" id="UP000549394">
    <property type="component" value="Unassembled WGS sequence"/>
</dbReference>
<dbReference type="GO" id="GO:0035556">
    <property type="term" value="P:intracellular signal transduction"/>
    <property type="evidence" value="ECO:0007669"/>
    <property type="project" value="InterPro"/>
</dbReference>
<dbReference type="InterPro" id="IPR001478">
    <property type="entry name" value="PDZ"/>
</dbReference>
<dbReference type="SUPFAM" id="SSF46785">
    <property type="entry name" value="Winged helix' DNA-binding domain"/>
    <property type="match status" value="1"/>
</dbReference>
<comment type="caution">
    <text evidence="3">The sequence shown here is derived from an EMBL/GenBank/DDBJ whole genome shotgun (WGS) entry which is preliminary data.</text>
</comment>
<feature type="domain" description="PDZ" evidence="1">
    <location>
        <begin position="1"/>
        <end position="71"/>
    </location>
</feature>
<dbReference type="Gene3D" id="2.30.42.10">
    <property type="match status" value="1"/>
</dbReference>
<evidence type="ECO:0000259" key="2">
    <source>
        <dbReference type="PROSITE" id="PS50186"/>
    </source>
</evidence>
<evidence type="ECO:0000313" key="4">
    <source>
        <dbReference type="Proteomes" id="UP000549394"/>
    </source>
</evidence>
<proteinExistence type="predicted"/>
<reference evidence="3 4" key="1">
    <citation type="submission" date="2020-08" db="EMBL/GenBank/DDBJ databases">
        <authorList>
            <person name="Hejnol A."/>
        </authorList>
    </citation>
    <scope>NUCLEOTIDE SEQUENCE [LARGE SCALE GENOMIC DNA]</scope>
</reference>
<dbReference type="PRINTS" id="PR01760">
    <property type="entry name" value="DISHEVELLED"/>
</dbReference>
<dbReference type="Pfam" id="PF00595">
    <property type="entry name" value="PDZ"/>
    <property type="match status" value="1"/>
</dbReference>
<dbReference type="SUPFAM" id="SSF50156">
    <property type="entry name" value="PDZ domain-like"/>
    <property type="match status" value="1"/>
</dbReference>
<accession>A0A7I8W246</accession>
<dbReference type="Gene3D" id="1.10.10.10">
    <property type="entry name" value="Winged helix-like DNA-binding domain superfamily/Winged helix DNA-binding domain"/>
    <property type="match status" value="1"/>
</dbReference>
<dbReference type="FunFam" id="2.30.42.10:FF:000203">
    <property type="entry name" value="DiSHevelled related"/>
    <property type="match status" value="1"/>
</dbReference>
<keyword evidence="4" id="KW-1185">Reference proteome</keyword>
<name>A0A7I8W246_9ANNE</name>
<protein>
    <submittedName>
        <fullName evidence="3">DgyrCDS10677</fullName>
    </submittedName>
</protein>
<dbReference type="InterPro" id="IPR036388">
    <property type="entry name" value="WH-like_DNA-bd_sf"/>
</dbReference>
<dbReference type="EMBL" id="CAJFCJ010000016">
    <property type="protein sequence ID" value="CAD5122228.1"/>
    <property type="molecule type" value="Genomic_DNA"/>
</dbReference>
<dbReference type="InterPro" id="IPR015506">
    <property type="entry name" value="Dsh/Dvl-rel"/>
</dbReference>
<dbReference type="OrthoDB" id="10031689at2759"/>
<dbReference type="InterPro" id="IPR008339">
    <property type="entry name" value="Dishevelled_fam"/>
</dbReference>
<evidence type="ECO:0000259" key="1">
    <source>
        <dbReference type="PROSITE" id="PS50106"/>
    </source>
</evidence>
<dbReference type="PROSITE" id="PS50106">
    <property type="entry name" value="PDZ"/>
    <property type="match status" value="1"/>
</dbReference>
<evidence type="ECO:0000313" key="3">
    <source>
        <dbReference type="EMBL" id="CAD5122228.1"/>
    </source>
</evidence>
<dbReference type="PROSITE" id="PS50186">
    <property type="entry name" value="DEP"/>
    <property type="match status" value="1"/>
</dbReference>
<organism evidence="3 4">
    <name type="scientific">Dimorphilus gyrociliatus</name>
    <dbReference type="NCBI Taxonomy" id="2664684"/>
    <lineage>
        <taxon>Eukaryota</taxon>
        <taxon>Metazoa</taxon>
        <taxon>Spiralia</taxon>
        <taxon>Lophotrochozoa</taxon>
        <taxon>Annelida</taxon>
        <taxon>Polychaeta</taxon>
        <taxon>Polychaeta incertae sedis</taxon>
        <taxon>Dinophilidae</taxon>
        <taxon>Dimorphilus</taxon>
    </lineage>
</organism>
<gene>
    <name evidence="3" type="ORF">DGYR_LOCUS10060</name>
</gene>
<dbReference type="Pfam" id="PF00610">
    <property type="entry name" value="DEP"/>
    <property type="match status" value="1"/>
</dbReference>
<dbReference type="SMART" id="SM00228">
    <property type="entry name" value="PDZ"/>
    <property type="match status" value="1"/>
</dbReference>
<sequence>MRKDSTKFLGISVVGQSNKGDDGGIYVGSIMKGGAVAQDARIEPGDMLLEVNGNSFEKISNDEAVKLLREAVHNPGPITLVVAKCWDPEPEKYFSVPREEPIRPIDPAAWLEHTSAALNVDKMSQSVSTLASIPSSIASETNLSIEADMISVIKSMSHPESRLKMNSRQEFLGSDLISWLFSNVEGFASKTDARKYASKLLNAGFIHEAVDKGEFFEGAYYVFAEKLPRKTVSERPVEYEPIGRLTPAEWAPLYRPQIPPPPASYASLAAAKNRKLSEDENGCAKNGTECSNFMTGLRKMFNKKAEKKMKAKKFDEKFYDSTSSSDEEQQNV</sequence>
<dbReference type="InterPro" id="IPR000591">
    <property type="entry name" value="DEP_dom"/>
</dbReference>
<dbReference type="CDD" id="cd06717">
    <property type="entry name" value="PDZ_Dishevelled-like"/>
    <property type="match status" value="1"/>
</dbReference>
<dbReference type="GO" id="GO:0005829">
    <property type="term" value="C:cytosol"/>
    <property type="evidence" value="ECO:0007669"/>
    <property type="project" value="TreeGrafter"/>
</dbReference>
<dbReference type="PANTHER" id="PTHR10878">
    <property type="entry name" value="SEGMENT POLARITY PROTEIN DISHEVELLED"/>
    <property type="match status" value="1"/>
</dbReference>
<dbReference type="GO" id="GO:0060070">
    <property type="term" value="P:canonical Wnt signaling pathway"/>
    <property type="evidence" value="ECO:0007669"/>
    <property type="project" value="TreeGrafter"/>
</dbReference>
<dbReference type="InterPro" id="IPR036390">
    <property type="entry name" value="WH_DNA-bd_sf"/>
</dbReference>
<dbReference type="InterPro" id="IPR036034">
    <property type="entry name" value="PDZ_sf"/>
</dbReference>
<dbReference type="PANTHER" id="PTHR10878:SF25">
    <property type="entry name" value="SEGMENT POLARITY PROTEIN DISHEVELLED"/>
    <property type="match status" value="1"/>
</dbReference>